<dbReference type="AlphaFoldDB" id="A0A2H3DDG8"/>
<accession>A0A2H3DDG8</accession>
<proteinExistence type="predicted"/>
<organism evidence="1 2">
    <name type="scientific">Armillaria gallica</name>
    <name type="common">Bulbous honey fungus</name>
    <name type="synonym">Armillaria bulbosa</name>
    <dbReference type="NCBI Taxonomy" id="47427"/>
    <lineage>
        <taxon>Eukaryota</taxon>
        <taxon>Fungi</taxon>
        <taxon>Dikarya</taxon>
        <taxon>Basidiomycota</taxon>
        <taxon>Agaricomycotina</taxon>
        <taxon>Agaricomycetes</taxon>
        <taxon>Agaricomycetidae</taxon>
        <taxon>Agaricales</taxon>
        <taxon>Marasmiineae</taxon>
        <taxon>Physalacriaceae</taxon>
        <taxon>Armillaria</taxon>
    </lineage>
</organism>
<evidence type="ECO:0000313" key="1">
    <source>
        <dbReference type="EMBL" id="PBK86293.1"/>
    </source>
</evidence>
<dbReference type="EMBL" id="KZ293685">
    <property type="protein sequence ID" value="PBK86293.1"/>
    <property type="molecule type" value="Genomic_DNA"/>
</dbReference>
<dbReference type="Proteomes" id="UP000217790">
    <property type="component" value="Unassembled WGS sequence"/>
</dbReference>
<evidence type="ECO:0000313" key="2">
    <source>
        <dbReference type="Proteomes" id="UP000217790"/>
    </source>
</evidence>
<dbReference type="InParanoid" id="A0A2H3DDG8"/>
<gene>
    <name evidence="1" type="ORF">ARMGADRAFT_540614</name>
</gene>
<protein>
    <submittedName>
        <fullName evidence="1">Uncharacterized protein</fullName>
    </submittedName>
</protein>
<sequence length="156" mass="17336">MSVATNLEEKAPLTQGDEQYNLSFPSFVLAAVTEDAVPTPETAQRRPNPLRLSFLSLTESSCRDANRRRRLVLLQDRLYITFMLKFCCRKLCLGSFLHTSSTTTPLTGTKITAADPGAQKQAEKVLRPSTQGNAVVECYYQGWATVPSRNLSFSKT</sequence>
<keyword evidence="2" id="KW-1185">Reference proteome</keyword>
<name>A0A2H3DDG8_ARMGA</name>
<reference evidence="2" key="1">
    <citation type="journal article" date="2017" name="Nat. Ecol. Evol.">
        <title>Genome expansion and lineage-specific genetic innovations in the forest pathogenic fungi Armillaria.</title>
        <authorList>
            <person name="Sipos G."/>
            <person name="Prasanna A.N."/>
            <person name="Walter M.C."/>
            <person name="O'Connor E."/>
            <person name="Balint B."/>
            <person name="Krizsan K."/>
            <person name="Kiss B."/>
            <person name="Hess J."/>
            <person name="Varga T."/>
            <person name="Slot J."/>
            <person name="Riley R."/>
            <person name="Boka B."/>
            <person name="Rigling D."/>
            <person name="Barry K."/>
            <person name="Lee J."/>
            <person name="Mihaltcheva S."/>
            <person name="LaButti K."/>
            <person name="Lipzen A."/>
            <person name="Waldron R."/>
            <person name="Moloney N.M."/>
            <person name="Sperisen C."/>
            <person name="Kredics L."/>
            <person name="Vagvoelgyi C."/>
            <person name="Patrignani A."/>
            <person name="Fitzpatrick D."/>
            <person name="Nagy I."/>
            <person name="Doyle S."/>
            <person name="Anderson J.B."/>
            <person name="Grigoriev I.V."/>
            <person name="Gueldener U."/>
            <person name="Muensterkoetter M."/>
            <person name="Nagy L.G."/>
        </authorList>
    </citation>
    <scope>NUCLEOTIDE SEQUENCE [LARGE SCALE GENOMIC DNA]</scope>
    <source>
        <strain evidence="2">Ar21-2</strain>
    </source>
</reference>